<name>A0A392RP59_9FABA</name>
<dbReference type="EMBL" id="LXQA010249457">
    <property type="protein sequence ID" value="MCI37884.1"/>
    <property type="molecule type" value="Genomic_DNA"/>
</dbReference>
<protein>
    <submittedName>
        <fullName evidence="2">Uncharacterized protein</fullName>
    </submittedName>
</protein>
<evidence type="ECO:0000313" key="2">
    <source>
        <dbReference type="EMBL" id="MCI37884.1"/>
    </source>
</evidence>
<accession>A0A392RP59</accession>
<dbReference type="Proteomes" id="UP000265520">
    <property type="component" value="Unassembled WGS sequence"/>
</dbReference>
<evidence type="ECO:0000313" key="3">
    <source>
        <dbReference type="Proteomes" id="UP000265520"/>
    </source>
</evidence>
<feature type="region of interest" description="Disordered" evidence="1">
    <location>
        <begin position="1"/>
        <end position="28"/>
    </location>
</feature>
<dbReference type="AlphaFoldDB" id="A0A392RP59"/>
<sequence>PGSQTLVPGHSPLPQCGREKFAPDGSADPMEVEDSIDVVDVLVRVRLSVVSSELGRLLESCRNGAPHNLLREGAARVFLVATRWRMVRRRVAVQRCWTLMPLVSSTFARRRPLFSHEDQPL</sequence>
<proteinExistence type="predicted"/>
<evidence type="ECO:0000256" key="1">
    <source>
        <dbReference type="SAM" id="MobiDB-lite"/>
    </source>
</evidence>
<keyword evidence="3" id="KW-1185">Reference proteome</keyword>
<organism evidence="2 3">
    <name type="scientific">Trifolium medium</name>
    <dbReference type="NCBI Taxonomy" id="97028"/>
    <lineage>
        <taxon>Eukaryota</taxon>
        <taxon>Viridiplantae</taxon>
        <taxon>Streptophyta</taxon>
        <taxon>Embryophyta</taxon>
        <taxon>Tracheophyta</taxon>
        <taxon>Spermatophyta</taxon>
        <taxon>Magnoliopsida</taxon>
        <taxon>eudicotyledons</taxon>
        <taxon>Gunneridae</taxon>
        <taxon>Pentapetalae</taxon>
        <taxon>rosids</taxon>
        <taxon>fabids</taxon>
        <taxon>Fabales</taxon>
        <taxon>Fabaceae</taxon>
        <taxon>Papilionoideae</taxon>
        <taxon>50 kb inversion clade</taxon>
        <taxon>NPAAA clade</taxon>
        <taxon>Hologalegina</taxon>
        <taxon>IRL clade</taxon>
        <taxon>Trifolieae</taxon>
        <taxon>Trifolium</taxon>
    </lineage>
</organism>
<comment type="caution">
    <text evidence="2">The sequence shown here is derived from an EMBL/GenBank/DDBJ whole genome shotgun (WGS) entry which is preliminary data.</text>
</comment>
<feature type="non-terminal residue" evidence="2">
    <location>
        <position position="1"/>
    </location>
</feature>
<reference evidence="2 3" key="1">
    <citation type="journal article" date="2018" name="Front. Plant Sci.">
        <title>Red Clover (Trifolium pratense) and Zigzag Clover (T. medium) - A Picture of Genomic Similarities and Differences.</title>
        <authorList>
            <person name="Dluhosova J."/>
            <person name="Istvanek J."/>
            <person name="Nedelnik J."/>
            <person name="Repkova J."/>
        </authorList>
    </citation>
    <scope>NUCLEOTIDE SEQUENCE [LARGE SCALE GENOMIC DNA]</scope>
    <source>
        <strain evidence="3">cv. 10/8</strain>
        <tissue evidence="2">Leaf</tissue>
    </source>
</reference>